<comment type="caution">
    <text evidence="5">The sequence shown here is derived from an EMBL/GenBank/DDBJ whole genome shotgun (WGS) entry which is preliminary data.</text>
</comment>
<dbReference type="Gene3D" id="3.40.50.150">
    <property type="entry name" value="Vaccinia Virus protein VP39"/>
    <property type="match status" value="1"/>
</dbReference>
<dbReference type="EMBL" id="JAVDTR010000001">
    <property type="protein sequence ID" value="MDR6722051.1"/>
    <property type="molecule type" value="Genomic_DNA"/>
</dbReference>
<dbReference type="PANTHER" id="PTHR43042">
    <property type="entry name" value="SAM-DEPENDENT METHYLTRANSFERASE"/>
    <property type="match status" value="1"/>
</dbReference>
<keyword evidence="1 5" id="KW-0489">Methyltransferase</keyword>
<evidence type="ECO:0000256" key="3">
    <source>
        <dbReference type="ARBA" id="ARBA00022691"/>
    </source>
</evidence>
<dbReference type="AlphaFoldDB" id="A0AAP5GZ90"/>
<keyword evidence="2 5" id="KW-0808">Transferase</keyword>
<evidence type="ECO:0000256" key="2">
    <source>
        <dbReference type="ARBA" id="ARBA00022679"/>
    </source>
</evidence>
<dbReference type="PANTHER" id="PTHR43042:SF2">
    <property type="entry name" value="SAM-DEPENDENT METHYLTRANSFERASE"/>
    <property type="match status" value="1"/>
</dbReference>
<dbReference type="InterPro" id="IPR019614">
    <property type="entry name" value="SAM-dep_methyl-trfase"/>
</dbReference>
<keyword evidence="3" id="KW-0949">S-adenosyl-L-methionine</keyword>
<dbReference type="InterPro" id="IPR029063">
    <property type="entry name" value="SAM-dependent_MTases_sf"/>
</dbReference>
<dbReference type="GO" id="GO:0032259">
    <property type="term" value="P:methylation"/>
    <property type="evidence" value="ECO:0007669"/>
    <property type="project" value="UniProtKB-KW"/>
</dbReference>
<evidence type="ECO:0000313" key="5">
    <source>
        <dbReference type="EMBL" id="MDR6722051.1"/>
    </source>
</evidence>
<organism evidence="5 6">
    <name type="scientific">Paenibacillus amylolyticus</name>
    <dbReference type="NCBI Taxonomy" id="1451"/>
    <lineage>
        <taxon>Bacteria</taxon>
        <taxon>Bacillati</taxon>
        <taxon>Bacillota</taxon>
        <taxon>Bacilli</taxon>
        <taxon>Bacillales</taxon>
        <taxon>Paenibacillaceae</taxon>
        <taxon>Paenibacillus</taxon>
    </lineage>
</organism>
<accession>A0AAP5GZ90</accession>
<evidence type="ECO:0000256" key="1">
    <source>
        <dbReference type="ARBA" id="ARBA00022603"/>
    </source>
</evidence>
<dbReference type="CDD" id="cd02440">
    <property type="entry name" value="AdoMet_MTases"/>
    <property type="match status" value="1"/>
</dbReference>
<proteinExistence type="predicted"/>
<feature type="domain" description="S-adenosylmethionine-dependent methyltransferase" evidence="4">
    <location>
        <begin position="52"/>
        <end position="204"/>
    </location>
</feature>
<gene>
    <name evidence="5" type="ORF">J2W91_000499</name>
</gene>
<dbReference type="InterPro" id="IPR013780">
    <property type="entry name" value="Glyco_hydro_b"/>
</dbReference>
<dbReference type="SUPFAM" id="SSF53335">
    <property type="entry name" value="S-adenosyl-L-methionine-dependent methyltransferases"/>
    <property type="match status" value="1"/>
</dbReference>
<evidence type="ECO:0000313" key="6">
    <source>
        <dbReference type="Proteomes" id="UP001254832"/>
    </source>
</evidence>
<dbReference type="EC" id="2.1.1.191" evidence="5"/>
<dbReference type="Pfam" id="PF10672">
    <property type="entry name" value="Methyltrans_SAM"/>
    <property type="match status" value="1"/>
</dbReference>
<sequence>MNMYVANQWKDYEVIDTGGGEKLERWGDVILRRPDPQIIWPLKQETNEWRQVHGHYHRSSSGGGNWDMKKPIPERWTIGYENLKFHIKPTSFKHTGLFPEQAANWSWMMDKIKNAGRPISVLNLFAYTGGATVAAAYAGASVVHVDAAKGMVQWAKENVQLSGLADRPVRFITDDVFKFVQREERRGNRYDAIIMDPPSYGRGPNGETWKLEQNLYPFLKSCMNILSDNPLFLLINSYTTGISPTVLRNMLTMTMSAQYGGNITAGEIGLPITRSGLDLPCGILGRWES</sequence>
<protein>
    <submittedName>
        <fullName evidence="5">23S rRNA (Cytosine1962-C5)-methyltransferase</fullName>
        <ecNumber evidence="5">2.1.1.191</ecNumber>
    </submittedName>
</protein>
<dbReference type="Gene3D" id="2.60.40.1180">
    <property type="entry name" value="Golgi alpha-mannosidase II"/>
    <property type="match status" value="1"/>
</dbReference>
<name>A0AAP5GZ90_PAEAM</name>
<evidence type="ECO:0000259" key="4">
    <source>
        <dbReference type="Pfam" id="PF10672"/>
    </source>
</evidence>
<dbReference type="Proteomes" id="UP001254832">
    <property type="component" value="Unassembled WGS sequence"/>
</dbReference>
<reference evidence="5" key="1">
    <citation type="submission" date="2023-07" db="EMBL/GenBank/DDBJ databases">
        <title>Sorghum-associated microbial communities from plants grown in Nebraska, USA.</title>
        <authorList>
            <person name="Schachtman D."/>
        </authorList>
    </citation>
    <scope>NUCLEOTIDE SEQUENCE</scope>
    <source>
        <strain evidence="5">BE80</strain>
    </source>
</reference>
<dbReference type="GO" id="GO:0008168">
    <property type="term" value="F:methyltransferase activity"/>
    <property type="evidence" value="ECO:0007669"/>
    <property type="project" value="UniProtKB-KW"/>
</dbReference>